<dbReference type="Gene3D" id="1.20.1250.20">
    <property type="entry name" value="MFS general substrate transporter like domains"/>
    <property type="match status" value="2"/>
</dbReference>
<feature type="transmembrane region" description="Helical" evidence="6">
    <location>
        <begin position="472"/>
        <end position="497"/>
    </location>
</feature>
<evidence type="ECO:0000256" key="5">
    <source>
        <dbReference type="ARBA" id="ARBA00023136"/>
    </source>
</evidence>
<feature type="transmembrane region" description="Helical" evidence="6">
    <location>
        <begin position="382"/>
        <end position="402"/>
    </location>
</feature>
<feature type="transmembrane region" description="Helical" evidence="6">
    <location>
        <begin position="237"/>
        <end position="259"/>
    </location>
</feature>
<gene>
    <name evidence="8" type="ORF">N7539_000556</name>
</gene>
<dbReference type="PROSITE" id="PS50850">
    <property type="entry name" value="MFS"/>
    <property type="match status" value="1"/>
</dbReference>
<evidence type="ECO:0000256" key="3">
    <source>
        <dbReference type="ARBA" id="ARBA00022692"/>
    </source>
</evidence>
<proteinExistence type="predicted"/>
<dbReference type="RefSeq" id="XP_056794453.1">
    <property type="nucleotide sequence ID" value="XM_056930160.1"/>
</dbReference>
<evidence type="ECO:0000313" key="8">
    <source>
        <dbReference type="EMBL" id="KAJ5495440.1"/>
    </source>
</evidence>
<keyword evidence="3 6" id="KW-0812">Transmembrane</keyword>
<keyword evidence="9" id="KW-1185">Reference proteome</keyword>
<evidence type="ECO:0000256" key="2">
    <source>
        <dbReference type="ARBA" id="ARBA00022448"/>
    </source>
</evidence>
<dbReference type="InterPro" id="IPR020846">
    <property type="entry name" value="MFS_dom"/>
</dbReference>
<dbReference type="PANTHER" id="PTHR43791">
    <property type="entry name" value="PERMEASE-RELATED"/>
    <property type="match status" value="1"/>
</dbReference>
<dbReference type="FunFam" id="1.20.1250.20:FF:000068">
    <property type="entry name" value="MFS general substrate transporter"/>
    <property type="match status" value="1"/>
</dbReference>
<reference evidence="8" key="2">
    <citation type="journal article" date="2023" name="IMA Fungus">
        <title>Comparative genomic study of the Penicillium genus elucidates a diverse pangenome and 15 lateral gene transfer events.</title>
        <authorList>
            <person name="Petersen C."/>
            <person name="Sorensen T."/>
            <person name="Nielsen M.R."/>
            <person name="Sondergaard T.E."/>
            <person name="Sorensen J.L."/>
            <person name="Fitzpatrick D.A."/>
            <person name="Frisvad J.C."/>
            <person name="Nielsen K.L."/>
        </authorList>
    </citation>
    <scope>NUCLEOTIDE SEQUENCE</scope>
    <source>
        <strain evidence="8">IBT 30728</strain>
    </source>
</reference>
<dbReference type="SUPFAM" id="SSF103473">
    <property type="entry name" value="MFS general substrate transporter"/>
    <property type="match status" value="1"/>
</dbReference>
<feature type="transmembrane region" description="Helical" evidence="6">
    <location>
        <begin position="204"/>
        <end position="225"/>
    </location>
</feature>
<evidence type="ECO:0000256" key="4">
    <source>
        <dbReference type="ARBA" id="ARBA00022989"/>
    </source>
</evidence>
<dbReference type="EMBL" id="JAPWDQ010000001">
    <property type="protein sequence ID" value="KAJ5495440.1"/>
    <property type="molecule type" value="Genomic_DNA"/>
</dbReference>
<organism evidence="8 9">
    <name type="scientific">Penicillium diatomitis</name>
    <dbReference type="NCBI Taxonomy" id="2819901"/>
    <lineage>
        <taxon>Eukaryota</taxon>
        <taxon>Fungi</taxon>
        <taxon>Dikarya</taxon>
        <taxon>Ascomycota</taxon>
        <taxon>Pezizomycotina</taxon>
        <taxon>Eurotiomycetes</taxon>
        <taxon>Eurotiomycetidae</taxon>
        <taxon>Eurotiales</taxon>
        <taxon>Aspergillaceae</taxon>
        <taxon>Penicillium</taxon>
    </lineage>
</organism>
<comment type="caution">
    <text evidence="8">The sequence shown here is derived from an EMBL/GenBank/DDBJ whole genome shotgun (WGS) entry which is preliminary data.</text>
</comment>
<dbReference type="InterPro" id="IPR036259">
    <property type="entry name" value="MFS_trans_sf"/>
</dbReference>
<dbReference type="GeneID" id="81620409"/>
<comment type="subcellular location">
    <subcellularLocation>
        <location evidence="1">Membrane</location>
        <topology evidence="1">Multi-pass membrane protein</topology>
    </subcellularLocation>
</comment>
<feature type="domain" description="Major facilitator superfamily (MFS) profile" evidence="7">
    <location>
        <begin position="77"/>
        <end position="503"/>
    </location>
</feature>
<dbReference type="Pfam" id="PF07690">
    <property type="entry name" value="MFS_1"/>
    <property type="match status" value="1"/>
</dbReference>
<protein>
    <recommendedName>
        <fullName evidence="7">Major facilitator superfamily (MFS) profile domain-containing protein</fullName>
    </recommendedName>
</protein>
<keyword evidence="4 6" id="KW-1133">Transmembrane helix</keyword>
<name>A0A9W9XMX1_9EURO</name>
<evidence type="ECO:0000256" key="6">
    <source>
        <dbReference type="SAM" id="Phobius"/>
    </source>
</evidence>
<accession>A0A9W9XMX1</accession>
<feature type="transmembrane region" description="Helical" evidence="6">
    <location>
        <begin position="144"/>
        <end position="168"/>
    </location>
</feature>
<feature type="transmembrane region" description="Helical" evidence="6">
    <location>
        <begin position="115"/>
        <end position="137"/>
    </location>
</feature>
<feature type="transmembrane region" description="Helical" evidence="6">
    <location>
        <begin position="447"/>
        <end position="466"/>
    </location>
</feature>
<dbReference type="GO" id="GO:0005886">
    <property type="term" value="C:plasma membrane"/>
    <property type="evidence" value="ECO:0007669"/>
    <property type="project" value="TreeGrafter"/>
</dbReference>
<reference evidence="8" key="1">
    <citation type="submission" date="2022-12" db="EMBL/GenBank/DDBJ databases">
        <authorList>
            <person name="Petersen C."/>
        </authorList>
    </citation>
    <scope>NUCLEOTIDE SEQUENCE</scope>
    <source>
        <strain evidence="8">IBT 30728</strain>
    </source>
</reference>
<sequence>MEHRMKPVETPRVFALHRESILKALFLPNVDMRSEKAELDTKSPGQVLDPPSEYEQELPALTSTTERKLMAKIDWHILPCLCVLYLLAFLDRVNISNAAILGLKEDLHLEKGTKYNTALTIFFVPYILLEIPSNIILKKLKPHVWLSLCMFGFGLVMICQGLVSSWGGLMTTRFFLGVFESGMFPGCFYLMGMWYKRSEAQKRFSFFFSSTTLAGAFGGLLAYGIGQMDGARGWRGWRWVFVIEGAITCAFAIVWLFVLPDFPEEVKWLSDEEREFVKAKLAKDVGKSAHHIKMGWREVVGVLKDYRVIIGGFMYFGLIVPAYGQYGLIMPQSRYAYFAPSIIKSYGYSPVKTQLYSVAPWAAAFAFSLVIAWCSDRLRFRFAFTIFPICVAIAGFAMLMSIHGKENRGAQYGALFLVTSGAYSAMPVIVCWFAMNLGGHHRRSVGSAWQIGFGNIGGIIATYSFFDSDAPLYRTGYSICISFCCLSIVACTIYGFLLWRENRKRDNVPPEALPSSTEEEYLGDLALSYRYQL</sequence>
<dbReference type="Proteomes" id="UP001148312">
    <property type="component" value="Unassembled WGS sequence"/>
</dbReference>
<dbReference type="FunFam" id="1.20.1250.20:FF:000034">
    <property type="entry name" value="MFS general substrate transporter"/>
    <property type="match status" value="1"/>
</dbReference>
<evidence type="ECO:0000259" key="7">
    <source>
        <dbReference type="PROSITE" id="PS50850"/>
    </source>
</evidence>
<feature type="transmembrane region" description="Helical" evidence="6">
    <location>
        <begin position="414"/>
        <end position="435"/>
    </location>
</feature>
<dbReference type="PANTHER" id="PTHR43791:SF46">
    <property type="entry name" value="MAJOR FACILITATOR SUPERFAMILY (MFS) PROFILE DOMAIN-CONTAINING PROTEIN-RELATED"/>
    <property type="match status" value="1"/>
</dbReference>
<feature type="transmembrane region" description="Helical" evidence="6">
    <location>
        <begin position="75"/>
        <end position="95"/>
    </location>
</feature>
<feature type="transmembrane region" description="Helical" evidence="6">
    <location>
        <begin position="306"/>
        <end position="324"/>
    </location>
</feature>
<dbReference type="AlphaFoldDB" id="A0A9W9XMX1"/>
<evidence type="ECO:0000256" key="1">
    <source>
        <dbReference type="ARBA" id="ARBA00004141"/>
    </source>
</evidence>
<feature type="transmembrane region" description="Helical" evidence="6">
    <location>
        <begin position="174"/>
        <end position="192"/>
    </location>
</feature>
<dbReference type="InterPro" id="IPR011701">
    <property type="entry name" value="MFS"/>
</dbReference>
<evidence type="ECO:0000313" key="9">
    <source>
        <dbReference type="Proteomes" id="UP001148312"/>
    </source>
</evidence>
<feature type="transmembrane region" description="Helical" evidence="6">
    <location>
        <begin position="355"/>
        <end position="375"/>
    </location>
</feature>
<keyword evidence="2" id="KW-0813">Transport</keyword>
<dbReference type="GO" id="GO:0022857">
    <property type="term" value="F:transmembrane transporter activity"/>
    <property type="evidence" value="ECO:0007669"/>
    <property type="project" value="InterPro"/>
</dbReference>
<keyword evidence="5 6" id="KW-0472">Membrane</keyword>